<comment type="caution">
    <text evidence="1">The sequence shown here is derived from an EMBL/GenBank/DDBJ whole genome shotgun (WGS) entry which is preliminary data.</text>
</comment>
<organism evidence="1 2">
    <name type="scientific">Cichorium intybus</name>
    <name type="common">Chicory</name>
    <dbReference type="NCBI Taxonomy" id="13427"/>
    <lineage>
        <taxon>Eukaryota</taxon>
        <taxon>Viridiplantae</taxon>
        <taxon>Streptophyta</taxon>
        <taxon>Embryophyta</taxon>
        <taxon>Tracheophyta</taxon>
        <taxon>Spermatophyta</taxon>
        <taxon>Magnoliopsida</taxon>
        <taxon>eudicotyledons</taxon>
        <taxon>Gunneridae</taxon>
        <taxon>Pentapetalae</taxon>
        <taxon>asterids</taxon>
        <taxon>campanulids</taxon>
        <taxon>Asterales</taxon>
        <taxon>Asteraceae</taxon>
        <taxon>Cichorioideae</taxon>
        <taxon>Cichorieae</taxon>
        <taxon>Cichoriinae</taxon>
        <taxon>Cichorium</taxon>
    </lineage>
</organism>
<accession>A0ACB8Z099</accession>
<protein>
    <submittedName>
        <fullName evidence="1">Uncharacterized protein</fullName>
    </submittedName>
</protein>
<reference evidence="1 2" key="2">
    <citation type="journal article" date="2022" name="Mol. Ecol. Resour.">
        <title>The genomes of chicory, endive, great burdock and yacon provide insights into Asteraceae paleo-polyploidization history and plant inulin production.</title>
        <authorList>
            <person name="Fan W."/>
            <person name="Wang S."/>
            <person name="Wang H."/>
            <person name="Wang A."/>
            <person name="Jiang F."/>
            <person name="Liu H."/>
            <person name="Zhao H."/>
            <person name="Xu D."/>
            <person name="Zhang Y."/>
        </authorList>
    </citation>
    <scope>NUCLEOTIDE SEQUENCE [LARGE SCALE GENOMIC DNA]</scope>
    <source>
        <strain evidence="2">cv. Punajuju</strain>
        <tissue evidence="1">Leaves</tissue>
    </source>
</reference>
<reference evidence="2" key="1">
    <citation type="journal article" date="2022" name="Mol. Ecol. Resour.">
        <title>The genomes of chicory, endive, great burdock and yacon provide insights into Asteraceae palaeo-polyploidization history and plant inulin production.</title>
        <authorList>
            <person name="Fan W."/>
            <person name="Wang S."/>
            <person name="Wang H."/>
            <person name="Wang A."/>
            <person name="Jiang F."/>
            <person name="Liu H."/>
            <person name="Zhao H."/>
            <person name="Xu D."/>
            <person name="Zhang Y."/>
        </authorList>
    </citation>
    <scope>NUCLEOTIDE SEQUENCE [LARGE SCALE GENOMIC DNA]</scope>
    <source>
        <strain evidence="2">cv. Punajuju</strain>
    </source>
</reference>
<evidence type="ECO:0000313" key="2">
    <source>
        <dbReference type="Proteomes" id="UP001055811"/>
    </source>
</evidence>
<dbReference type="Proteomes" id="UP001055811">
    <property type="component" value="Linkage Group LG09"/>
</dbReference>
<evidence type="ECO:0000313" key="1">
    <source>
        <dbReference type="EMBL" id="KAI3691409.1"/>
    </source>
</evidence>
<gene>
    <name evidence="1" type="ORF">L2E82_49768</name>
</gene>
<dbReference type="EMBL" id="CM042017">
    <property type="protein sequence ID" value="KAI3691409.1"/>
    <property type="molecule type" value="Genomic_DNA"/>
</dbReference>
<proteinExistence type="predicted"/>
<keyword evidence="2" id="KW-1185">Reference proteome</keyword>
<name>A0ACB8Z099_CICIN</name>
<sequence length="262" mass="29920">MTRRLIDSGLVKGTHRSGSENATKLARNPQGQMQCVNRLSNLAMCLDSRLTFCDRACGGAYPKTPFPYQANDIQVKCCKSSCKVTDIKDLLACHFCFDKAVDKFYDMYNATWKAAGISIITGSVCCEDHFDLHLLREYILDKVREWKPLYKAGQHRALGLNFPLNKKKTGDKGLTRVLRICERKDSRKLNRQFYPGAKITVTISRFAIHFSERAKQEEESDESLVYTPIIILRLNNTGLDSMLTDQQRLNQIRVQVTSRDQN</sequence>